<feature type="transmembrane region" description="Helical" evidence="1">
    <location>
        <begin position="309"/>
        <end position="327"/>
    </location>
</feature>
<dbReference type="RefSeq" id="WP_115090510.1">
    <property type="nucleotide sequence ID" value="NZ_CP068107.1"/>
</dbReference>
<feature type="transmembrane region" description="Helical" evidence="1">
    <location>
        <begin position="217"/>
        <end position="238"/>
    </location>
</feature>
<feature type="transmembrane region" description="Helical" evidence="1">
    <location>
        <begin position="160"/>
        <end position="181"/>
    </location>
</feature>
<feature type="transmembrane region" description="Helical" evidence="1">
    <location>
        <begin position="374"/>
        <end position="400"/>
    </location>
</feature>
<dbReference type="GO" id="GO:0005886">
    <property type="term" value="C:plasma membrane"/>
    <property type="evidence" value="ECO:0007669"/>
    <property type="project" value="UniProtKB-SubCell"/>
</dbReference>
<dbReference type="HAMAP" id="MF_02062">
    <property type="entry name" value="GltS"/>
    <property type="match status" value="1"/>
</dbReference>
<feature type="transmembrane region" description="Helical" evidence="1">
    <location>
        <begin position="281"/>
        <end position="303"/>
    </location>
</feature>
<name>A0A378RPM6_MYROD</name>
<evidence type="ECO:0000313" key="3">
    <source>
        <dbReference type="EMBL" id="STZ27600.1"/>
    </source>
</evidence>
<keyword evidence="1" id="KW-0812">Transmembrane</keyword>
<keyword evidence="1" id="KW-0029">Amino-acid transport</keyword>
<keyword evidence="1" id="KW-0739">Sodium transport</keyword>
<keyword evidence="1" id="KW-1003">Cell membrane</keyword>
<evidence type="ECO:0000256" key="1">
    <source>
        <dbReference type="HAMAP-Rule" id="MF_02062"/>
    </source>
</evidence>
<dbReference type="PANTHER" id="PTHR36178">
    <property type="entry name" value="SLR0625 PROTEIN"/>
    <property type="match status" value="1"/>
</dbReference>
<feature type="transmembrane region" description="Helical" evidence="1">
    <location>
        <begin position="6"/>
        <end position="23"/>
    </location>
</feature>
<sequence>MDFGIYETLMLACFVLLLGHFIVSKVNWLQKYNIPEPVVGGFLIALFTWGAHSFLGTDFTFNEAIQQSMMLVFFSSIGLNADFSKLLQGGKSLVIFLVIAALFIVCQNTLGVLLAKVLNLDLRFGLIAGSITLTGGHGTAGAWADDFAVSGNPLLGAKEIGMACATFGLIFGGSIGGPLAYRLLKKNNYKEVDPATIEKQEEAQDITKSKNFSPISYTTMMHTVTMMAICLVLGQWLADWNAQYSFKLPTFVWCLFIGLLIRNSLTYIFKYKVHSRNIDVVGNTGLSIFLACALMSLKLWLIVDLALPILLILLIQVVMMLFFAAYVTYRWMGKDYDAIVLSAGHCGFGLGATATAVANIQAVTNRFGPSYKAFLIIPLVGAFFIDIINALILNIFLTFIS</sequence>
<dbReference type="GO" id="GO:0015501">
    <property type="term" value="F:glutamate:sodium symporter activity"/>
    <property type="evidence" value="ECO:0007669"/>
    <property type="project" value="UniProtKB-UniRule"/>
</dbReference>
<keyword evidence="1" id="KW-1133">Transmembrane helix</keyword>
<dbReference type="PANTHER" id="PTHR36178:SF1">
    <property type="entry name" value="SODIUM_GLUTAMATE SYMPORTER"/>
    <property type="match status" value="1"/>
</dbReference>
<organism evidence="3 4">
    <name type="scientific">Myroides odoratus</name>
    <name type="common">Flavobacterium odoratum</name>
    <dbReference type="NCBI Taxonomy" id="256"/>
    <lineage>
        <taxon>Bacteria</taxon>
        <taxon>Pseudomonadati</taxon>
        <taxon>Bacteroidota</taxon>
        <taxon>Flavobacteriia</taxon>
        <taxon>Flavobacteriales</taxon>
        <taxon>Flavobacteriaceae</taxon>
        <taxon>Myroides</taxon>
    </lineage>
</organism>
<comment type="similarity">
    <text evidence="1">Belongs to the glutamate:Na(+) symporter (ESS) (TC 2.A.27) family.</text>
</comment>
<dbReference type="AlphaFoldDB" id="A0A378RPM6"/>
<comment type="subcellular location">
    <subcellularLocation>
        <location evidence="1">Cell membrane</location>
        <topology evidence="1">Multi-pass membrane protein</topology>
    </subcellularLocation>
</comment>
<accession>A0A378RPM6</accession>
<comment type="function">
    <text evidence="1">Catalyzes the sodium-dependent transport of glutamate.</text>
</comment>
<keyword evidence="1" id="KW-0769">Symport</keyword>
<proteinExistence type="inferred from homology"/>
<dbReference type="NCBIfam" id="TIGR00210">
    <property type="entry name" value="gltS"/>
    <property type="match status" value="1"/>
</dbReference>
<gene>
    <name evidence="3" type="primary">gltS</name>
    <name evidence="3" type="ORF">NCTC11179_01136</name>
</gene>
<keyword evidence="1" id="KW-0813">Transport</keyword>
<evidence type="ECO:0000313" key="4">
    <source>
        <dbReference type="Proteomes" id="UP000255024"/>
    </source>
</evidence>
<evidence type="ECO:0000256" key="2">
    <source>
        <dbReference type="NCBIfam" id="TIGR00210"/>
    </source>
</evidence>
<feature type="transmembrane region" description="Helical" evidence="1">
    <location>
        <begin position="339"/>
        <end position="362"/>
    </location>
</feature>
<reference evidence="3 4" key="1">
    <citation type="submission" date="2018-06" db="EMBL/GenBank/DDBJ databases">
        <authorList>
            <consortium name="Pathogen Informatics"/>
            <person name="Doyle S."/>
        </authorList>
    </citation>
    <scope>NUCLEOTIDE SEQUENCE [LARGE SCALE GENOMIC DNA]</scope>
    <source>
        <strain evidence="3 4">NCTC11179</strain>
    </source>
</reference>
<feature type="transmembrane region" description="Helical" evidence="1">
    <location>
        <begin position="35"/>
        <end position="52"/>
    </location>
</feature>
<keyword evidence="1" id="KW-0915">Sodium</keyword>
<keyword evidence="1" id="KW-0406">Ion transport</keyword>
<dbReference type="InterPro" id="IPR004445">
    <property type="entry name" value="GltS"/>
</dbReference>
<dbReference type="EMBL" id="UGQL01000001">
    <property type="protein sequence ID" value="STZ27600.1"/>
    <property type="molecule type" value="Genomic_DNA"/>
</dbReference>
<dbReference type="GO" id="GO:0015813">
    <property type="term" value="P:L-glutamate transmembrane transport"/>
    <property type="evidence" value="ECO:0007669"/>
    <property type="project" value="UniProtKB-UniRule"/>
</dbReference>
<feature type="transmembrane region" description="Helical" evidence="1">
    <location>
        <begin position="250"/>
        <end position="269"/>
    </location>
</feature>
<keyword evidence="4" id="KW-1185">Reference proteome</keyword>
<keyword evidence="1" id="KW-0472">Membrane</keyword>
<dbReference type="Proteomes" id="UP000255024">
    <property type="component" value="Unassembled WGS sequence"/>
</dbReference>
<feature type="transmembrane region" description="Helical" evidence="1">
    <location>
        <begin position="93"/>
        <end position="115"/>
    </location>
</feature>
<protein>
    <recommendedName>
        <fullName evidence="1 2">Sodium/glutamate symporter</fullName>
    </recommendedName>
</protein>
<dbReference type="Pfam" id="PF03616">
    <property type="entry name" value="Glt_symporter"/>
    <property type="match status" value="1"/>
</dbReference>